<evidence type="ECO:0000313" key="1">
    <source>
        <dbReference type="EMBL" id="KGP62289.1"/>
    </source>
</evidence>
<dbReference type="AlphaFoldDB" id="A0A0A2SS81"/>
<evidence type="ECO:0000313" key="2">
    <source>
        <dbReference type="Proteomes" id="UP000054422"/>
    </source>
</evidence>
<organism evidence="1 2">
    <name type="scientific">Legionella norrlandica</name>
    <dbReference type="NCBI Taxonomy" id="1498499"/>
    <lineage>
        <taxon>Bacteria</taxon>
        <taxon>Pseudomonadati</taxon>
        <taxon>Pseudomonadota</taxon>
        <taxon>Gammaproteobacteria</taxon>
        <taxon>Legionellales</taxon>
        <taxon>Legionellaceae</taxon>
        <taxon>Legionella</taxon>
    </lineage>
</organism>
<dbReference type="RefSeq" id="WP_011215148.1">
    <property type="nucleotide sequence ID" value="NZ_JNCF01000084.1"/>
</dbReference>
<dbReference type="EMBL" id="JNCF01000084">
    <property type="protein sequence ID" value="KGP62289.1"/>
    <property type="molecule type" value="Genomic_DNA"/>
</dbReference>
<reference evidence="1 2" key="1">
    <citation type="submission" date="2014-05" db="EMBL/GenBank/DDBJ databases">
        <authorList>
            <person name="Rizzardi K."/>
            <person name="Winiecka-Krusnell J."/>
            <person name="Ramliden M."/>
            <person name="Alm E."/>
            <person name="Andersson S."/>
            <person name="Byfors S."/>
        </authorList>
    </citation>
    <scope>NUCLEOTIDE SEQUENCE [LARGE SCALE GENOMIC DNA]</scope>
    <source>
        <strain evidence="1 2">LEGN</strain>
    </source>
</reference>
<dbReference type="STRING" id="1498499.EP47_02625"/>
<dbReference type="Proteomes" id="UP000054422">
    <property type="component" value="Unassembled WGS sequence"/>
</dbReference>
<name>A0A0A2SS81_9GAMM</name>
<sequence length="195" mass="22112">MKKFLDAKWLGLVVLNVLVIVFVCVKHQSSSINNNNLNGLEQKLITIQSQLNKPNQQPDLSPITDNIKQLGDFIQQMQNKDDHQLGDLFSTQQAAIKNQLDGIRELLKHLDSQKQPIKMLPASELPFRVLSIDSVQEVSVASVAYDYKTQALEKGDSLARWKILDINFAKQTIEFENADKAHVLIHLTQQEVNNE</sequence>
<keyword evidence="2" id="KW-1185">Reference proteome</keyword>
<comment type="caution">
    <text evidence="1">The sequence shown here is derived from an EMBL/GenBank/DDBJ whole genome shotgun (WGS) entry which is preliminary data.</text>
</comment>
<accession>A0A0A2SS81</accession>
<proteinExistence type="predicted"/>
<protein>
    <submittedName>
        <fullName evidence="1">Uncharacterized protein</fullName>
    </submittedName>
</protein>
<dbReference type="OrthoDB" id="5652867at2"/>
<gene>
    <name evidence="1" type="ORF">EP47_02625</name>
</gene>